<feature type="chain" id="PRO_5032519729" description="Heparanase-like protein 1" evidence="11">
    <location>
        <begin position="24"/>
        <end position="541"/>
    </location>
</feature>
<keyword evidence="5" id="KW-0378">Hydrolase</keyword>
<evidence type="ECO:0000256" key="11">
    <source>
        <dbReference type="SAM" id="SignalP"/>
    </source>
</evidence>
<keyword evidence="4 11" id="KW-0732">Signal</keyword>
<name>A0A835QLI7_VANPL</name>
<evidence type="ECO:0000256" key="4">
    <source>
        <dbReference type="ARBA" id="ARBA00022729"/>
    </source>
</evidence>
<dbReference type="InterPro" id="IPR005199">
    <property type="entry name" value="Glyco_hydro_79"/>
</dbReference>
<evidence type="ECO:0000313" key="13">
    <source>
        <dbReference type="Proteomes" id="UP000636800"/>
    </source>
</evidence>
<keyword evidence="7" id="KW-0325">Glycoprotein</keyword>
<keyword evidence="13" id="KW-1185">Reference proteome</keyword>
<comment type="similarity">
    <text evidence="2">Belongs to the glycosyl hydrolase 79 family.</text>
</comment>
<keyword evidence="3" id="KW-0964">Secreted</keyword>
<evidence type="ECO:0000256" key="10">
    <source>
        <dbReference type="ARBA" id="ARBA00055929"/>
    </source>
</evidence>
<accession>A0A835QLI7</accession>
<evidence type="ECO:0000256" key="2">
    <source>
        <dbReference type="ARBA" id="ARBA00009800"/>
    </source>
</evidence>
<dbReference type="GO" id="GO:0005576">
    <property type="term" value="C:extracellular region"/>
    <property type="evidence" value="ECO:0007669"/>
    <property type="project" value="UniProtKB-SubCell"/>
</dbReference>
<sequence>MGFKHVLLLFLTSLSAIFPQDYANITVTVDLSDTVAETDDNFVCATIDWWPPEKCNYNDCPWGMTSVLNLDLNNPYLSKAIQAFNPLRIRVGGTLQNRIVYDVGSSKASCSPFMVTSVGLFGFSTGCLSMERWDEVNSLFLKTGAIVTFGLNALNGRHSVGHGVWQGLWNSSNAHDFINYTITKGYPIDSWEFGNELSGHGIGARIDAQQYGRDLIELKTMLRELYSSTNIEPLLVAPGGFFDDPQWYAQLLEVSGPDVLDALSHHVYNLGGGDDPCIARKITSPTYLGGFADTFRNVQLTIERHGPWSSAWVGEAGGVYNSGSPLVSNTFLNSIWYLDQLGMASRYNTKVYCRQTLIGGNYGLLDTHSFIPNPDYYSALLWHQLMGKGVLSVSISETTYLRGYAHCSKAKSGITLLLINLCKSATMSVKLHNDPNVDQPRDILKSSFFSNGRKRAFSWFVRKASGGSQEREEYHLTAKDGRHLSRTMLLNGNPLQLTSAGDIPDLRPMLVAANDPISITPLSIAFVTFPFLEVRACSSKQ</sequence>
<feature type="signal peptide" evidence="11">
    <location>
        <begin position="1"/>
        <end position="23"/>
    </location>
</feature>
<dbReference type="GO" id="GO:0004566">
    <property type="term" value="F:beta-glucuronidase activity"/>
    <property type="evidence" value="ECO:0007669"/>
    <property type="project" value="TreeGrafter"/>
</dbReference>
<gene>
    <name evidence="12" type="ORF">HPP92_017523</name>
</gene>
<dbReference type="SUPFAM" id="SSF51445">
    <property type="entry name" value="(Trans)glycosidases"/>
    <property type="match status" value="1"/>
</dbReference>
<dbReference type="Pfam" id="PF03662">
    <property type="entry name" value="Glyco_hydro_79n"/>
    <property type="match status" value="1"/>
</dbReference>
<evidence type="ECO:0000256" key="1">
    <source>
        <dbReference type="ARBA" id="ARBA00004613"/>
    </source>
</evidence>
<dbReference type="Proteomes" id="UP000636800">
    <property type="component" value="Unassembled WGS sequence"/>
</dbReference>
<protein>
    <recommendedName>
        <fullName evidence="14">Heparanase-like protein 1</fullName>
    </recommendedName>
</protein>
<dbReference type="PANTHER" id="PTHR14363:SF30">
    <property type="entry name" value="PROTEIN 2, PUTATIVE, EXPRESSED-RELATED"/>
    <property type="match status" value="1"/>
</dbReference>
<proteinExistence type="inferred from homology"/>
<comment type="subcellular location">
    <subcellularLocation>
        <location evidence="9">Lysosome membrane</location>
        <topology evidence="9">Peripheral membrane protein</topology>
    </subcellularLocation>
    <subcellularLocation>
        <location evidence="1">Secreted</location>
    </subcellularLocation>
</comment>
<organism evidence="12 13">
    <name type="scientific">Vanilla planifolia</name>
    <name type="common">Vanilla</name>
    <dbReference type="NCBI Taxonomy" id="51239"/>
    <lineage>
        <taxon>Eukaryota</taxon>
        <taxon>Viridiplantae</taxon>
        <taxon>Streptophyta</taxon>
        <taxon>Embryophyta</taxon>
        <taxon>Tracheophyta</taxon>
        <taxon>Spermatophyta</taxon>
        <taxon>Magnoliopsida</taxon>
        <taxon>Liliopsida</taxon>
        <taxon>Asparagales</taxon>
        <taxon>Orchidaceae</taxon>
        <taxon>Vanilloideae</taxon>
        <taxon>Vanilleae</taxon>
        <taxon>Vanilla</taxon>
    </lineage>
</organism>
<evidence type="ECO:0000256" key="5">
    <source>
        <dbReference type="ARBA" id="ARBA00022801"/>
    </source>
</evidence>
<evidence type="ECO:0000256" key="9">
    <source>
        <dbReference type="ARBA" id="ARBA00023765"/>
    </source>
</evidence>
<dbReference type="AlphaFoldDB" id="A0A835QLI7"/>
<evidence type="ECO:0000256" key="3">
    <source>
        <dbReference type="ARBA" id="ARBA00022525"/>
    </source>
</evidence>
<evidence type="ECO:0000313" key="12">
    <source>
        <dbReference type="EMBL" id="KAG0470823.1"/>
    </source>
</evidence>
<reference evidence="12 13" key="1">
    <citation type="journal article" date="2020" name="Nat. Food">
        <title>A phased Vanilla planifolia genome enables genetic improvement of flavour and production.</title>
        <authorList>
            <person name="Hasing T."/>
            <person name="Tang H."/>
            <person name="Brym M."/>
            <person name="Khazi F."/>
            <person name="Huang T."/>
            <person name="Chambers A.H."/>
        </authorList>
    </citation>
    <scope>NUCLEOTIDE SEQUENCE [LARGE SCALE GENOMIC DNA]</scope>
    <source>
        <tissue evidence="12">Leaf</tissue>
    </source>
</reference>
<evidence type="ECO:0008006" key="14">
    <source>
        <dbReference type="Google" id="ProtNLM"/>
    </source>
</evidence>
<dbReference type="GO" id="GO:0009505">
    <property type="term" value="C:plant-type cell wall"/>
    <property type="evidence" value="ECO:0007669"/>
    <property type="project" value="TreeGrafter"/>
</dbReference>
<comment type="function">
    <text evidence="10">Endoglycosidase which is a cell surface and extracellular matrix-degrading enzyme. Cleaves heparan sulfate proteoglycans (HSPGs) into heparan sulfate side chains and core proteoglycans.</text>
</comment>
<dbReference type="OrthoDB" id="8062037at2759"/>
<dbReference type="GO" id="GO:0005765">
    <property type="term" value="C:lysosomal membrane"/>
    <property type="evidence" value="ECO:0007669"/>
    <property type="project" value="UniProtKB-SubCell"/>
</dbReference>
<keyword evidence="6" id="KW-0472">Membrane</keyword>
<evidence type="ECO:0000256" key="7">
    <source>
        <dbReference type="ARBA" id="ARBA00023180"/>
    </source>
</evidence>
<dbReference type="PANTHER" id="PTHR14363">
    <property type="entry name" value="HEPARANASE-RELATED"/>
    <property type="match status" value="1"/>
</dbReference>
<evidence type="ECO:0000256" key="6">
    <source>
        <dbReference type="ARBA" id="ARBA00023136"/>
    </source>
</evidence>
<dbReference type="InterPro" id="IPR017853">
    <property type="entry name" value="GH"/>
</dbReference>
<dbReference type="Gene3D" id="3.20.20.80">
    <property type="entry name" value="Glycosidases"/>
    <property type="match status" value="1"/>
</dbReference>
<dbReference type="FunFam" id="3.20.20.80:FF:000023">
    <property type="entry name" value="heparanase-like protein 3"/>
    <property type="match status" value="1"/>
</dbReference>
<evidence type="ECO:0000256" key="8">
    <source>
        <dbReference type="ARBA" id="ARBA00023228"/>
    </source>
</evidence>
<keyword evidence="8" id="KW-0458">Lysosome</keyword>
<dbReference type="EMBL" id="JADCNL010000008">
    <property type="protein sequence ID" value="KAG0470823.1"/>
    <property type="molecule type" value="Genomic_DNA"/>
</dbReference>
<comment type="caution">
    <text evidence="12">The sequence shown here is derived from an EMBL/GenBank/DDBJ whole genome shotgun (WGS) entry which is preliminary data.</text>
</comment>